<dbReference type="InParanoid" id="A0A7M7K174"/>
<evidence type="ECO:0000256" key="1">
    <source>
        <dbReference type="ARBA" id="ARBA00023186"/>
    </source>
</evidence>
<dbReference type="InterPro" id="IPR029071">
    <property type="entry name" value="Ubiquitin-like_domsf"/>
</dbReference>
<dbReference type="PROSITE" id="PS50245">
    <property type="entry name" value="CAP_GLY_2"/>
    <property type="match status" value="1"/>
</dbReference>
<dbReference type="Gene3D" id="2.30.30.190">
    <property type="entry name" value="CAP Gly-rich-like domain"/>
    <property type="match status" value="1"/>
</dbReference>
<evidence type="ECO:0000313" key="5">
    <source>
        <dbReference type="Proteomes" id="UP000594260"/>
    </source>
</evidence>
<dbReference type="Gene3D" id="3.10.20.90">
    <property type="entry name" value="Phosphatidylinositol 3-kinase Catalytic Subunit, Chain A, domain 1"/>
    <property type="match status" value="1"/>
</dbReference>
<dbReference type="GO" id="GO:0007023">
    <property type="term" value="P:post-chaperonin tubulin folding pathway"/>
    <property type="evidence" value="ECO:0007669"/>
    <property type="project" value="InterPro"/>
</dbReference>
<dbReference type="PANTHER" id="PTHR18916">
    <property type="entry name" value="DYNACTIN 1-RELATED MICROTUBULE-BINDING"/>
    <property type="match status" value="1"/>
</dbReference>
<feature type="domain" description="CAP-Gly" evidence="3">
    <location>
        <begin position="185"/>
        <end position="218"/>
    </location>
</feature>
<dbReference type="KEGG" id="vde:111249931"/>
<dbReference type="SUPFAM" id="SSF74924">
    <property type="entry name" value="Cap-Gly domain"/>
    <property type="match status" value="1"/>
</dbReference>
<dbReference type="OMA" id="DQYEQRT"/>
<dbReference type="GeneID" id="111249931"/>
<dbReference type="FunCoup" id="A0A7M7K174">
    <property type="interactions" value="1175"/>
</dbReference>
<dbReference type="RefSeq" id="XP_022660415.1">
    <property type="nucleotide sequence ID" value="XM_022804680.1"/>
</dbReference>
<comment type="similarity">
    <text evidence="2">Belongs to the TBCB family.</text>
</comment>
<dbReference type="EnsemblMetazoa" id="XM_022804680">
    <property type="protein sequence ID" value="XP_022660415"/>
    <property type="gene ID" value="LOC111250057"/>
</dbReference>
<evidence type="ECO:0000313" key="4">
    <source>
        <dbReference type="EnsemblMetazoa" id="XP_022660139"/>
    </source>
</evidence>
<dbReference type="InterPro" id="IPR045172">
    <property type="entry name" value="TBCB_Ubl"/>
</dbReference>
<dbReference type="SMART" id="SM01052">
    <property type="entry name" value="CAP_GLY"/>
    <property type="match status" value="1"/>
</dbReference>
<sequence length="239" mass="26938">MEVEKMSSEFVRLTVTTEGSDLGCERAFNRNITVGELKQRLELLTGAAYNRMKLELRNKESPNQLLEALNEDDRKIGDYPAMDTGLLLKVIDPSMGIFDEVDAVEKMKISEDRYAQVNNVRSFMQQHGLGRFSNKTVNESNKTDKENLKEIEVGKRCEVRTKGTPARRGEVKYIGEICLKPGVTFIGVCLDEPLGKNDGTAGEVRYFKCEPKHGVFVRPADIEVGNFPEISLEDELDEI</sequence>
<dbReference type="Pfam" id="PF01302">
    <property type="entry name" value="CAP_GLY"/>
    <property type="match status" value="1"/>
</dbReference>
<dbReference type="GO" id="GO:0043014">
    <property type="term" value="F:alpha-tubulin binding"/>
    <property type="evidence" value="ECO:0007669"/>
    <property type="project" value="InterPro"/>
</dbReference>
<dbReference type="SUPFAM" id="SSF54236">
    <property type="entry name" value="Ubiquitin-like"/>
    <property type="match status" value="1"/>
</dbReference>
<dbReference type="EnsemblMetazoa" id="XM_022804404">
    <property type="protein sequence ID" value="XP_022660139"/>
    <property type="gene ID" value="LOC111249931"/>
</dbReference>
<dbReference type="KEGG" id="vde:111250057"/>
<evidence type="ECO:0000259" key="3">
    <source>
        <dbReference type="PROSITE" id="PS50245"/>
    </source>
</evidence>
<dbReference type="RefSeq" id="XP_022660140.1">
    <property type="nucleotide sequence ID" value="XM_022804405.1"/>
</dbReference>
<dbReference type="InterPro" id="IPR000626">
    <property type="entry name" value="Ubiquitin-like_dom"/>
</dbReference>
<proteinExistence type="inferred from homology"/>
<dbReference type="OrthoDB" id="5295208at2759"/>
<protein>
    <recommendedName>
        <fullName evidence="3">CAP-Gly domain-containing protein</fullName>
    </recommendedName>
</protein>
<dbReference type="Proteomes" id="UP000594260">
    <property type="component" value="Unplaced"/>
</dbReference>
<accession>A0A7M7K174</accession>
<dbReference type="GO" id="GO:0007021">
    <property type="term" value="P:tubulin complex assembly"/>
    <property type="evidence" value="ECO:0007669"/>
    <property type="project" value="InterPro"/>
</dbReference>
<name>A0A7M7K174_VARDE</name>
<dbReference type="EnsemblMetazoa" id="XM_022804405">
    <property type="protein sequence ID" value="XP_022660140"/>
    <property type="gene ID" value="LOC111249931"/>
</dbReference>
<dbReference type="GeneID" id="111250057"/>
<keyword evidence="5" id="KW-1185">Reference proteome</keyword>
<dbReference type="InterPro" id="IPR036859">
    <property type="entry name" value="CAP-Gly_dom_sf"/>
</dbReference>
<dbReference type="AlphaFoldDB" id="A0A7M7K174"/>
<dbReference type="InterPro" id="IPR000938">
    <property type="entry name" value="CAP-Gly_domain"/>
</dbReference>
<reference evidence="4" key="1">
    <citation type="submission" date="2021-01" db="UniProtKB">
        <authorList>
            <consortium name="EnsemblMetazoa"/>
        </authorList>
    </citation>
    <scope>IDENTIFICATION</scope>
</reference>
<evidence type="ECO:0000256" key="2">
    <source>
        <dbReference type="ARBA" id="ARBA00025779"/>
    </source>
</evidence>
<organism evidence="4 5">
    <name type="scientific">Varroa destructor</name>
    <name type="common">Honeybee mite</name>
    <dbReference type="NCBI Taxonomy" id="109461"/>
    <lineage>
        <taxon>Eukaryota</taxon>
        <taxon>Metazoa</taxon>
        <taxon>Ecdysozoa</taxon>
        <taxon>Arthropoda</taxon>
        <taxon>Chelicerata</taxon>
        <taxon>Arachnida</taxon>
        <taxon>Acari</taxon>
        <taxon>Parasitiformes</taxon>
        <taxon>Mesostigmata</taxon>
        <taxon>Gamasina</taxon>
        <taxon>Dermanyssoidea</taxon>
        <taxon>Varroidae</taxon>
        <taxon>Varroa</taxon>
    </lineage>
</organism>
<dbReference type="Pfam" id="PF14560">
    <property type="entry name" value="Ubiquitin_2"/>
    <property type="match status" value="1"/>
</dbReference>
<keyword evidence="1" id="KW-0143">Chaperone</keyword>
<dbReference type="CDD" id="cd01789">
    <property type="entry name" value="Ubl_TBCB"/>
    <property type="match status" value="1"/>
</dbReference>
<dbReference type="RefSeq" id="XP_022660139.1">
    <property type="nucleotide sequence ID" value="XM_022804404.1"/>
</dbReference>